<dbReference type="Proteomes" id="UP000827986">
    <property type="component" value="Unassembled WGS sequence"/>
</dbReference>
<proteinExistence type="predicted"/>
<reference evidence="2" key="1">
    <citation type="submission" date="2021-09" db="EMBL/GenBank/DDBJ databases">
        <title>The genome of Mauremys mutica provides insights into the evolution of semi-aquatic lifestyle.</title>
        <authorList>
            <person name="Gong S."/>
            <person name="Gao Y."/>
        </authorList>
    </citation>
    <scope>NUCLEOTIDE SEQUENCE</scope>
    <source>
        <strain evidence="2">MM-2020</strain>
        <tissue evidence="2">Muscle</tissue>
    </source>
</reference>
<feature type="region of interest" description="Disordered" evidence="1">
    <location>
        <begin position="67"/>
        <end position="86"/>
    </location>
</feature>
<accession>A0A9D3XV64</accession>
<sequence length="104" mass="11855">MICKVLQSTDNSETRPWRETVNEKLRPDCLERRLRQEQMIEGQEQMTKCLEGQTESLIVLQSEHIRAPSPPAANTERCAMPSPNSSKTFLSCSHSVTVHLTLYP</sequence>
<dbReference type="EMBL" id="JAHDVG010000463">
    <property type="protein sequence ID" value="KAH1186753.1"/>
    <property type="molecule type" value="Genomic_DNA"/>
</dbReference>
<evidence type="ECO:0000256" key="1">
    <source>
        <dbReference type="SAM" id="MobiDB-lite"/>
    </source>
</evidence>
<dbReference type="AlphaFoldDB" id="A0A9D3XV64"/>
<gene>
    <name evidence="2" type="ORF">KIL84_019502</name>
</gene>
<name>A0A9D3XV64_9SAUR</name>
<protein>
    <submittedName>
        <fullName evidence="2">Uncharacterized protein</fullName>
    </submittedName>
</protein>
<organism evidence="2 3">
    <name type="scientific">Mauremys mutica</name>
    <name type="common">yellowpond turtle</name>
    <dbReference type="NCBI Taxonomy" id="74926"/>
    <lineage>
        <taxon>Eukaryota</taxon>
        <taxon>Metazoa</taxon>
        <taxon>Chordata</taxon>
        <taxon>Craniata</taxon>
        <taxon>Vertebrata</taxon>
        <taxon>Euteleostomi</taxon>
        <taxon>Archelosauria</taxon>
        <taxon>Testudinata</taxon>
        <taxon>Testudines</taxon>
        <taxon>Cryptodira</taxon>
        <taxon>Durocryptodira</taxon>
        <taxon>Testudinoidea</taxon>
        <taxon>Geoemydidae</taxon>
        <taxon>Geoemydinae</taxon>
        <taxon>Mauremys</taxon>
    </lineage>
</organism>
<comment type="caution">
    <text evidence="2">The sequence shown here is derived from an EMBL/GenBank/DDBJ whole genome shotgun (WGS) entry which is preliminary data.</text>
</comment>
<evidence type="ECO:0000313" key="3">
    <source>
        <dbReference type="Proteomes" id="UP000827986"/>
    </source>
</evidence>
<keyword evidence="3" id="KW-1185">Reference proteome</keyword>
<evidence type="ECO:0000313" key="2">
    <source>
        <dbReference type="EMBL" id="KAH1186753.1"/>
    </source>
</evidence>